<dbReference type="Pfam" id="PF06356">
    <property type="entry name" value="DUF1064"/>
    <property type="match status" value="1"/>
</dbReference>
<dbReference type="InterPro" id="IPR009414">
    <property type="entry name" value="DUF1064"/>
</dbReference>
<sequence length="114" mass="14030">MYLEKRQNKYFAKSSIYNEISYHSIKEAEYAQELDLRIKAKDIKSWERQVRIDIKVYDQHICNYYIDFVVTHNDKSLEYIEVKGFETETWRLKWKMFEAMFNHDHPDIVLTIVR</sequence>
<dbReference type="AlphaFoldDB" id="A0A0F9JCM1"/>
<dbReference type="EMBL" id="LAZR01010328">
    <property type="protein sequence ID" value="KKM67559.1"/>
    <property type="molecule type" value="Genomic_DNA"/>
</dbReference>
<comment type="caution">
    <text evidence="1">The sequence shown here is derived from an EMBL/GenBank/DDBJ whole genome shotgun (WGS) entry which is preliminary data.</text>
</comment>
<accession>A0A0F9JCM1</accession>
<reference evidence="1" key="1">
    <citation type="journal article" date="2015" name="Nature">
        <title>Complex archaea that bridge the gap between prokaryotes and eukaryotes.</title>
        <authorList>
            <person name="Spang A."/>
            <person name="Saw J.H."/>
            <person name="Jorgensen S.L."/>
            <person name="Zaremba-Niedzwiedzka K."/>
            <person name="Martijn J."/>
            <person name="Lind A.E."/>
            <person name="van Eijk R."/>
            <person name="Schleper C."/>
            <person name="Guy L."/>
            <person name="Ettema T.J."/>
        </authorList>
    </citation>
    <scope>NUCLEOTIDE SEQUENCE</scope>
</reference>
<proteinExistence type="predicted"/>
<name>A0A0F9JCM1_9ZZZZ</name>
<dbReference type="Gene3D" id="3.40.91.30">
    <property type="match status" value="1"/>
</dbReference>
<gene>
    <name evidence="1" type="ORF">LCGC14_1469900</name>
</gene>
<evidence type="ECO:0000313" key="1">
    <source>
        <dbReference type="EMBL" id="KKM67559.1"/>
    </source>
</evidence>
<protein>
    <recommendedName>
        <fullName evidence="2">DUF1064 domain-containing protein</fullName>
    </recommendedName>
</protein>
<organism evidence="1">
    <name type="scientific">marine sediment metagenome</name>
    <dbReference type="NCBI Taxonomy" id="412755"/>
    <lineage>
        <taxon>unclassified sequences</taxon>
        <taxon>metagenomes</taxon>
        <taxon>ecological metagenomes</taxon>
    </lineage>
</organism>
<evidence type="ECO:0008006" key="2">
    <source>
        <dbReference type="Google" id="ProtNLM"/>
    </source>
</evidence>